<gene>
    <name evidence="1" type="primary">ACHA2</name>
    <name evidence="1" type="ORF">TR143656</name>
</gene>
<feature type="non-terminal residue" evidence="1">
    <location>
        <position position="111"/>
    </location>
</feature>
<dbReference type="EMBL" id="GEEE01008400">
    <property type="protein sequence ID" value="JAP54825.1"/>
    <property type="molecule type" value="Transcribed_RNA"/>
</dbReference>
<evidence type="ECO:0000313" key="1">
    <source>
        <dbReference type="EMBL" id="JAP54825.1"/>
    </source>
</evidence>
<dbReference type="AlphaFoldDB" id="A0A0X3PS93"/>
<keyword evidence="1" id="KW-0675">Receptor</keyword>
<proteinExistence type="predicted"/>
<name>A0A0X3PS93_SCHSO</name>
<sequence length="111" mass="13009">KKHRNSRSNIIERYIQSSWADFRRCNSDKCSASICRFRMKRSIRILTVRFSLEVEGFRPLKSNKWASDEVHGALVDEDAESFRPSGTDVIQGIWRSHRRLPRSPLVSHLTH</sequence>
<organism evidence="1">
    <name type="scientific">Schistocephalus solidus</name>
    <name type="common">Tapeworm</name>
    <dbReference type="NCBI Taxonomy" id="70667"/>
    <lineage>
        <taxon>Eukaryota</taxon>
        <taxon>Metazoa</taxon>
        <taxon>Spiralia</taxon>
        <taxon>Lophotrochozoa</taxon>
        <taxon>Platyhelminthes</taxon>
        <taxon>Cestoda</taxon>
        <taxon>Eucestoda</taxon>
        <taxon>Diphyllobothriidea</taxon>
        <taxon>Diphyllobothriidae</taxon>
        <taxon>Schistocephalus</taxon>
    </lineage>
</organism>
<feature type="non-terminal residue" evidence="1">
    <location>
        <position position="1"/>
    </location>
</feature>
<accession>A0A0X3PS93</accession>
<protein>
    <submittedName>
        <fullName evidence="1">Neuronal acetylcholine receptor subunit alpha-2</fullName>
    </submittedName>
</protein>
<reference evidence="1" key="1">
    <citation type="submission" date="2016-01" db="EMBL/GenBank/DDBJ databases">
        <title>Reference transcriptome for the parasite Schistocephalus solidus: insights into the molecular evolution of parasitism.</title>
        <authorList>
            <person name="Hebert F.O."/>
            <person name="Grambauer S."/>
            <person name="Barber I."/>
            <person name="Landry C.R."/>
            <person name="Aubin-Horth N."/>
        </authorList>
    </citation>
    <scope>NUCLEOTIDE SEQUENCE</scope>
</reference>